<comment type="similarity">
    <text evidence="1">Belongs to the sigma-70 factor family. ECF subfamily.</text>
</comment>
<evidence type="ECO:0000313" key="8">
    <source>
        <dbReference type="EMBL" id="VTR91773.1"/>
    </source>
</evidence>
<gene>
    <name evidence="8" type="ORF">SOIL9_59410</name>
</gene>
<dbReference type="SUPFAM" id="SSF88659">
    <property type="entry name" value="Sigma3 and sigma4 domains of RNA polymerase sigma factors"/>
    <property type="match status" value="1"/>
</dbReference>
<keyword evidence="4" id="KW-0238">DNA-binding</keyword>
<dbReference type="InterPro" id="IPR013324">
    <property type="entry name" value="RNA_pol_sigma_r3/r4-like"/>
</dbReference>
<dbReference type="PANTHER" id="PTHR43133">
    <property type="entry name" value="RNA POLYMERASE ECF-TYPE SIGMA FACTO"/>
    <property type="match status" value="1"/>
</dbReference>
<dbReference type="InterPro" id="IPR013325">
    <property type="entry name" value="RNA_pol_sigma_r2"/>
</dbReference>
<dbReference type="InterPro" id="IPR039425">
    <property type="entry name" value="RNA_pol_sigma-70-like"/>
</dbReference>
<evidence type="ECO:0000256" key="5">
    <source>
        <dbReference type="ARBA" id="ARBA00023163"/>
    </source>
</evidence>
<accession>A0A6P2CS82</accession>
<dbReference type="InterPro" id="IPR007627">
    <property type="entry name" value="RNA_pol_sigma70_r2"/>
</dbReference>
<evidence type="ECO:0000313" key="9">
    <source>
        <dbReference type="Proteomes" id="UP000464178"/>
    </source>
</evidence>
<evidence type="ECO:0000256" key="4">
    <source>
        <dbReference type="ARBA" id="ARBA00023125"/>
    </source>
</evidence>
<evidence type="ECO:0000259" key="7">
    <source>
        <dbReference type="Pfam" id="PF08281"/>
    </source>
</evidence>
<dbReference type="GO" id="GO:0006352">
    <property type="term" value="P:DNA-templated transcription initiation"/>
    <property type="evidence" value="ECO:0007669"/>
    <property type="project" value="InterPro"/>
</dbReference>
<dbReference type="SUPFAM" id="SSF88946">
    <property type="entry name" value="Sigma2 domain of RNA polymerase sigma factors"/>
    <property type="match status" value="1"/>
</dbReference>
<dbReference type="EMBL" id="LR593886">
    <property type="protein sequence ID" value="VTR91773.1"/>
    <property type="molecule type" value="Genomic_DNA"/>
</dbReference>
<dbReference type="Pfam" id="PF04542">
    <property type="entry name" value="Sigma70_r2"/>
    <property type="match status" value="1"/>
</dbReference>
<dbReference type="GO" id="GO:0016987">
    <property type="term" value="F:sigma factor activity"/>
    <property type="evidence" value="ECO:0007669"/>
    <property type="project" value="UniProtKB-KW"/>
</dbReference>
<evidence type="ECO:0000256" key="2">
    <source>
        <dbReference type="ARBA" id="ARBA00023015"/>
    </source>
</evidence>
<name>A0A6P2CS82_9BACT</name>
<keyword evidence="5" id="KW-0804">Transcription</keyword>
<keyword evidence="9" id="KW-1185">Reference proteome</keyword>
<dbReference type="AlphaFoldDB" id="A0A6P2CS82"/>
<evidence type="ECO:0000256" key="1">
    <source>
        <dbReference type="ARBA" id="ARBA00010641"/>
    </source>
</evidence>
<proteinExistence type="inferred from homology"/>
<organism evidence="8 9">
    <name type="scientific">Gemmata massiliana</name>
    <dbReference type="NCBI Taxonomy" id="1210884"/>
    <lineage>
        <taxon>Bacteria</taxon>
        <taxon>Pseudomonadati</taxon>
        <taxon>Planctomycetota</taxon>
        <taxon>Planctomycetia</taxon>
        <taxon>Gemmatales</taxon>
        <taxon>Gemmataceae</taxon>
        <taxon>Gemmata</taxon>
    </lineage>
</organism>
<dbReference type="InterPro" id="IPR013249">
    <property type="entry name" value="RNA_pol_sigma70_r4_t2"/>
</dbReference>
<dbReference type="NCBIfam" id="TIGR02937">
    <property type="entry name" value="sigma70-ECF"/>
    <property type="match status" value="1"/>
</dbReference>
<feature type="domain" description="RNA polymerase sigma-70 region 2" evidence="6">
    <location>
        <begin position="51"/>
        <end position="119"/>
    </location>
</feature>
<dbReference type="Gene3D" id="1.10.1740.10">
    <property type="match status" value="1"/>
</dbReference>
<dbReference type="Gene3D" id="1.10.10.10">
    <property type="entry name" value="Winged helix-like DNA-binding domain superfamily/Winged helix DNA-binding domain"/>
    <property type="match status" value="1"/>
</dbReference>
<evidence type="ECO:0008006" key="10">
    <source>
        <dbReference type="Google" id="ProtNLM"/>
    </source>
</evidence>
<dbReference type="InterPro" id="IPR014284">
    <property type="entry name" value="RNA_pol_sigma-70_dom"/>
</dbReference>
<sequence length="207" mass="23658">MIPIVLAKKFREGFRPHADNIRTMSDGDPWHERAIRDAVLAGDATAWRQWFDAHYERLADYVRWRCGGLRDLTDDVLQETWLTAVRRVRAFDPARGAFFQWLCGIASNAARNAIRSRYRRNARFRPLAPGDDRPCPDARAEIEKAERVAAALAALPDHYEAVLRAKYLDRQTADEIAAARNDSPKAVESLLARARQAFRAIYENGHE</sequence>
<reference evidence="8 9" key="1">
    <citation type="submission" date="2019-05" db="EMBL/GenBank/DDBJ databases">
        <authorList>
            <consortium name="Science for Life Laboratories"/>
        </authorList>
    </citation>
    <scope>NUCLEOTIDE SEQUENCE [LARGE SCALE GENOMIC DNA]</scope>
    <source>
        <strain evidence="8">Soil9</strain>
    </source>
</reference>
<dbReference type="KEGG" id="gms:SOIL9_59410"/>
<keyword evidence="2" id="KW-0805">Transcription regulation</keyword>
<keyword evidence="3" id="KW-0731">Sigma factor</keyword>
<dbReference type="Proteomes" id="UP000464178">
    <property type="component" value="Chromosome"/>
</dbReference>
<dbReference type="InterPro" id="IPR036388">
    <property type="entry name" value="WH-like_DNA-bd_sf"/>
</dbReference>
<dbReference type="Pfam" id="PF08281">
    <property type="entry name" value="Sigma70_r4_2"/>
    <property type="match status" value="1"/>
</dbReference>
<evidence type="ECO:0000256" key="3">
    <source>
        <dbReference type="ARBA" id="ARBA00023082"/>
    </source>
</evidence>
<dbReference type="PANTHER" id="PTHR43133:SF8">
    <property type="entry name" value="RNA POLYMERASE SIGMA FACTOR HI_1459-RELATED"/>
    <property type="match status" value="1"/>
</dbReference>
<evidence type="ECO:0000259" key="6">
    <source>
        <dbReference type="Pfam" id="PF04542"/>
    </source>
</evidence>
<dbReference type="GO" id="GO:0003677">
    <property type="term" value="F:DNA binding"/>
    <property type="evidence" value="ECO:0007669"/>
    <property type="project" value="UniProtKB-KW"/>
</dbReference>
<protein>
    <recommendedName>
        <fullName evidence="10">RNA polymerase sigma-70 region 2 domain-containing protein</fullName>
    </recommendedName>
</protein>
<feature type="domain" description="RNA polymerase sigma factor 70 region 4 type 2" evidence="7">
    <location>
        <begin position="146"/>
        <end position="197"/>
    </location>
</feature>